<proteinExistence type="predicted"/>
<evidence type="ECO:0000313" key="2">
    <source>
        <dbReference type="EMBL" id="MDW9252595.1"/>
    </source>
</evidence>
<sequence length="50" mass="5458">MHAGAVPSRRVAPSRATPEMPPSFVTPIRDPRSGCRSVACDSGSHRRTRR</sequence>
<name>A0AAW9CNP8_BURTH</name>
<accession>A0AAW9CNP8</accession>
<comment type="caution">
    <text evidence="2">The sequence shown here is derived from an EMBL/GenBank/DDBJ whole genome shotgun (WGS) entry which is preliminary data.</text>
</comment>
<dbReference type="EMBL" id="QXCT01000001">
    <property type="protein sequence ID" value="MDW9252595.1"/>
    <property type="molecule type" value="Genomic_DNA"/>
</dbReference>
<evidence type="ECO:0000256" key="1">
    <source>
        <dbReference type="SAM" id="MobiDB-lite"/>
    </source>
</evidence>
<evidence type="ECO:0000313" key="3">
    <source>
        <dbReference type="Proteomes" id="UP001272137"/>
    </source>
</evidence>
<dbReference type="Proteomes" id="UP001272137">
    <property type="component" value="Unassembled WGS sequence"/>
</dbReference>
<dbReference type="AlphaFoldDB" id="A0AAW9CNP8"/>
<organism evidence="2 3">
    <name type="scientific">Burkholderia thailandensis</name>
    <dbReference type="NCBI Taxonomy" id="57975"/>
    <lineage>
        <taxon>Bacteria</taxon>
        <taxon>Pseudomonadati</taxon>
        <taxon>Pseudomonadota</taxon>
        <taxon>Betaproteobacteria</taxon>
        <taxon>Burkholderiales</taxon>
        <taxon>Burkholderiaceae</taxon>
        <taxon>Burkholderia</taxon>
        <taxon>pseudomallei group</taxon>
    </lineage>
</organism>
<protein>
    <submittedName>
        <fullName evidence="2">Uncharacterized protein</fullName>
    </submittedName>
</protein>
<feature type="region of interest" description="Disordered" evidence="1">
    <location>
        <begin position="1"/>
        <end position="50"/>
    </location>
</feature>
<reference evidence="2" key="1">
    <citation type="submission" date="2018-08" db="EMBL/GenBank/DDBJ databases">
        <title>Identification of Burkholderia cepacia strains that express a Burkholderia pseudomallei-like capsular polysaccharide.</title>
        <authorList>
            <person name="Burtnick M.N."/>
            <person name="Vongsouvath M."/>
            <person name="Newton P."/>
            <person name="Wuthiekanun V."/>
            <person name="Limmathurotsakul D."/>
            <person name="Brett P.J."/>
            <person name="Chantratita N."/>
            <person name="Dance D.A."/>
        </authorList>
    </citation>
    <scope>NUCLEOTIDE SEQUENCE</scope>
    <source>
        <strain evidence="2">SBXCC001</strain>
    </source>
</reference>
<gene>
    <name evidence="2" type="ORF">C7S16_6738</name>
</gene>